<feature type="domain" description="Glyoxalase-like" evidence="1">
    <location>
        <begin position="5"/>
        <end position="174"/>
    </location>
</feature>
<dbReference type="Pfam" id="PF13468">
    <property type="entry name" value="Glyoxalase_3"/>
    <property type="match status" value="1"/>
</dbReference>
<keyword evidence="3" id="KW-1185">Reference proteome</keyword>
<comment type="caution">
    <text evidence="2">The sequence shown here is derived from an EMBL/GenBank/DDBJ whole genome shotgun (WGS) entry which is preliminary data.</text>
</comment>
<dbReference type="Gene3D" id="3.10.180.10">
    <property type="entry name" value="2,3-Dihydroxybiphenyl 1,2-Dioxygenase, domain 1"/>
    <property type="match status" value="1"/>
</dbReference>
<gene>
    <name evidence="2" type="ORF">FB471_0163</name>
</gene>
<dbReference type="OrthoDB" id="3252514at2"/>
<protein>
    <submittedName>
        <fullName evidence="2">Glyoxalase-like protein</fullName>
    </submittedName>
</protein>
<organism evidence="2 3">
    <name type="scientific">Amycolatopsis cihanbeyliensis</name>
    <dbReference type="NCBI Taxonomy" id="1128664"/>
    <lineage>
        <taxon>Bacteria</taxon>
        <taxon>Bacillati</taxon>
        <taxon>Actinomycetota</taxon>
        <taxon>Actinomycetes</taxon>
        <taxon>Pseudonocardiales</taxon>
        <taxon>Pseudonocardiaceae</taxon>
        <taxon>Amycolatopsis</taxon>
    </lineage>
</organism>
<evidence type="ECO:0000313" key="3">
    <source>
        <dbReference type="Proteomes" id="UP000320876"/>
    </source>
</evidence>
<evidence type="ECO:0000259" key="1">
    <source>
        <dbReference type="Pfam" id="PF13468"/>
    </source>
</evidence>
<reference evidence="2 3" key="1">
    <citation type="submission" date="2019-06" db="EMBL/GenBank/DDBJ databases">
        <title>Sequencing the genomes of 1000 actinobacteria strains.</title>
        <authorList>
            <person name="Klenk H.-P."/>
        </authorList>
    </citation>
    <scope>NUCLEOTIDE SEQUENCE [LARGE SCALE GENOMIC DNA]</scope>
    <source>
        <strain evidence="2 3">DSM 45679</strain>
    </source>
</reference>
<dbReference type="AlphaFoldDB" id="A0A542DBU9"/>
<dbReference type="Proteomes" id="UP000320876">
    <property type="component" value="Unassembled WGS sequence"/>
</dbReference>
<dbReference type="EMBL" id="VFML01000001">
    <property type="protein sequence ID" value="TQJ00535.1"/>
    <property type="molecule type" value="Genomic_DNA"/>
</dbReference>
<evidence type="ECO:0000313" key="2">
    <source>
        <dbReference type="EMBL" id="TQJ00535.1"/>
    </source>
</evidence>
<dbReference type="SUPFAM" id="SSF54593">
    <property type="entry name" value="Glyoxalase/Bleomycin resistance protein/Dihydroxybiphenyl dioxygenase"/>
    <property type="match status" value="1"/>
</dbReference>
<sequence>MRCSHVLVKVADLHAAVADFRELGFTVDYASAERAARHAHIWFAEGPIIELLTTPPRAELLKWPIELALGRGVGTRMTRWARAGEGFCDVAVVTGGSDLAGPRRRLRDAGVPIGRPVAWKRTRPDGAVTRFRFAYPRNDRLPFLVTPYDPPQHPPEVRHPNGVTSLIRVLLDVGATDRPAFDRVIGDSPDFAVTPGETTRIRAIELAGLTEQLDTRLLHGAAVRPASPTDSRRTS</sequence>
<dbReference type="InterPro" id="IPR025870">
    <property type="entry name" value="Glyoxalase-like_dom"/>
</dbReference>
<dbReference type="InterPro" id="IPR029068">
    <property type="entry name" value="Glyas_Bleomycin-R_OHBP_Dase"/>
</dbReference>
<proteinExistence type="predicted"/>
<accession>A0A542DBU9</accession>
<name>A0A542DBU9_AMYCI</name>
<dbReference type="RefSeq" id="WP_141995455.1">
    <property type="nucleotide sequence ID" value="NZ_VFML01000001.1"/>
</dbReference>